<keyword evidence="3" id="KW-1185">Reference proteome</keyword>
<keyword evidence="1" id="KW-0732">Signal</keyword>
<evidence type="ECO:0008006" key="4">
    <source>
        <dbReference type="Google" id="ProtNLM"/>
    </source>
</evidence>
<evidence type="ECO:0000313" key="3">
    <source>
        <dbReference type="Proteomes" id="UP000033411"/>
    </source>
</evidence>
<feature type="signal peptide" evidence="1">
    <location>
        <begin position="1"/>
        <end position="16"/>
    </location>
</feature>
<organism evidence="2 3">
    <name type="scientific">Devosia epidermidihirudinis</name>
    <dbReference type="NCBI Taxonomy" id="1293439"/>
    <lineage>
        <taxon>Bacteria</taxon>
        <taxon>Pseudomonadati</taxon>
        <taxon>Pseudomonadota</taxon>
        <taxon>Alphaproteobacteria</taxon>
        <taxon>Hyphomicrobiales</taxon>
        <taxon>Devosiaceae</taxon>
        <taxon>Devosia</taxon>
    </lineage>
</organism>
<reference evidence="2 3" key="1">
    <citation type="submission" date="2015-03" db="EMBL/GenBank/DDBJ databases">
        <authorList>
            <person name="Lepp D."/>
            <person name="Hassan Y.I."/>
            <person name="Li X.-Z."/>
            <person name="Zhou T."/>
        </authorList>
    </citation>
    <scope>NUCLEOTIDE SEQUENCE [LARGE SCALE GENOMIC DNA]</scope>
    <source>
        <strain evidence="2 3">E84</strain>
    </source>
</reference>
<evidence type="ECO:0000256" key="1">
    <source>
        <dbReference type="SAM" id="SignalP"/>
    </source>
</evidence>
<name>A0A0F5Q7M6_9HYPH</name>
<gene>
    <name evidence="2" type="ORF">WH87_13560</name>
</gene>
<protein>
    <recommendedName>
        <fullName evidence="4">DUF2147 domain-containing protein</fullName>
    </recommendedName>
</protein>
<feature type="chain" id="PRO_5002494520" description="DUF2147 domain-containing protein" evidence="1">
    <location>
        <begin position="17"/>
        <end position="123"/>
    </location>
</feature>
<sequence length="123" mass="13145">MLALTALAFLSTVSMAQETGPAGTWRDSFGTTMKFSMCGDGTQLCATLLEVQGKSRTPSNLAFVNKQIMQAKAAGANKWKGTVTFDGAKADSTITQVSADQVNIQGCRLMILCQTLSFNRVKN</sequence>
<dbReference type="PATRIC" id="fig|1293439.3.peg.2443"/>
<accession>A0A0F5Q7M6</accession>
<dbReference type="AlphaFoldDB" id="A0A0F5Q7M6"/>
<evidence type="ECO:0000313" key="2">
    <source>
        <dbReference type="EMBL" id="KKC36661.1"/>
    </source>
</evidence>
<proteinExistence type="predicted"/>
<dbReference type="Proteomes" id="UP000033411">
    <property type="component" value="Unassembled WGS sequence"/>
</dbReference>
<comment type="caution">
    <text evidence="2">The sequence shown here is derived from an EMBL/GenBank/DDBJ whole genome shotgun (WGS) entry which is preliminary data.</text>
</comment>
<dbReference type="EMBL" id="LANJ01000020">
    <property type="protein sequence ID" value="KKC36661.1"/>
    <property type="molecule type" value="Genomic_DNA"/>
</dbReference>